<evidence type="ECO:0000256" key="6">
    <source>
        <dbReference type="PIRSR" id="PIRSR000189-1"/>
    </source>
</evidence>
<dbReference type="PANTHER" id="PTHR11530:SF30">
    <property type="entry name" value="FAD DEPENDENT OXIDOREDUCTASE DOMAIN-CONTAINING PROTEIN"/>
    <property type="match status" value="1"/>
</dbReference>
<dbReference type="Pfam" id="PF01266">
    <property type="entry name" value="DAO"/>
    <property type="match status" value="1"/>
</dbReference>
<accession>A0A4Y7QM02</accession>
<dbReference type="SUPFAM" id="SSF54373">
    <property type="entry name" value="FAD-linked reductases, C-terminal domain"/>
    <property type="match status" value="1"/>
</dbReference>
<feature type="binding site" evidence="6">
    <location>
        <position position="303"/>
    </location>
    <ligand>
        <name>D-dopa</name>
        <dbReference type="ChEBI" id="CHEBI:149689"/>
    </ligand>
</feature>
<evidence type="ECO:0000256" key="5">
    <source>
        <dbReference type="ARBA" id="ARBA00023002"/>
    </source>
</evidence>
<dbReference type="STRING" id="50990.A0A4Y7QM02"/>
<evidence type="ECO:0000313" key="9">
    <source>
        <dbReference type="Proteomes" id="UP000294933"/>
    </source>
</evidence>
<gene>
    <name evidence="8" type="ORF">BD410DRAFT_713025</name>
</gene>
<feature type="binding site" evidence="6">
    <location>
        <position position="163"/>
    </location>
    <ligand>
        <name>FAD</name>
        <dbReference type="ChEBI" id="CHEBI:57692"/>
    </ligand>
</feature>
<keyword evidence="3" id="KW-0285">Flavoprotein</keyword>
<name>A0A4Y7QM02_9AGAM</name>
<keyword evidence="9" id="KW-1185">Reference proteome</keyword>
<dbReference type="Gene3D" id="3.40.50.720">
    <property type="entry name" value="NAD(P)-binding Rossmann-like Domain"/>
    <property type="match status" value="1"/>
</dbReference>
<reference evidence="8 9" key="1">
    <citation type="submission" date="2018-06" db="EMBL/GenBank/DDBJ databases">
        <title>A transcriptomic atlas of mushroom development highlights an independent origin of complex multicellularity.</title>
        <authorList>
            <consortium name="DOE Joint Genome Institute"/>
            <person name="Krizsan K."/>
            <person name="Almasi E."/>
            <person name="Merenyi Z."/>
            <person name="Sahu N."/>
            <person name="Viragh M."/>
            <person name="Koszo T."/>
            <person name="Mondo S."/>
            <person name="Kiss B."/>
            <person name="Balint B."/>
            <person name="Kues U."/>
            <person name="Barry K."/>
            <person name="Hegedus J.C."/>
            <person name="Henrissat B."/>
            <person name="Johnson J."/>
            <person name="Lipzen A."/>
            <person name="Ohm R."/>
            <person name="Nagy I."/>
            <person name="Pangilinan J."/>
            <person name="Yan J."/>
            <person name="Xiong Y."/>
            <person name="Grigoriev I.V."/>
            <person name="Hibbett D.S."/>
            <person name="Nagy L.G."/>
        </authorList>
    </citation>
    <scope>NUCLEOTIDE SEQUENCE [LARGE SCALE GENOMIC DNA]</scope>
    <source>
        <strain evidence="8 9">SZMC22713</strain>
    </source>
</reference>
<dbReference type="Gene3D" id="3.30.9.10">
    <property type="entry name" value="D-Amino Acid Oxidase, subunit A, domain 2"/>
    <property type="match status" value="1"/>
</dbReference>
<sequence length="369" mass="40113">MQKQQKPIVVLGAGVIGLSIAYTLSSEPSNKISIVARDMPEHHLDSQGWASPWAGANWSPIGGFDERTYKWETLTFNKLWDMVPTGLVMHLPSRVYHEDPQALSSIWWKDIVRNFRVLPSEDLPPGVGLGLAFTTISTKPARYLRWMKTELVSRGVEFISKSVGSIEEAAALGGTDSIVINATGLVSSHCAAHSVVGSRSLLGVEDLNVYPIRGQTTIVEAPHVKTCVSVVSNALFQSSEEATYIIPRPDGSVILGGTFQSDNWNTSVDHKVVRRIFERCTALQPDLLPSRGTTILSHNVGLRPARKGGPRVEIETIQLPLSSNFVPSHGEGERQARALTVIHAYGFGPAGYQNSWGVASEVAELVASL</sequence>
<evidence type="ECO:0000256" key="4">
    <source>
        <dbReference type="ARBA" id="ARBA00022827"/>
    </source>
</evidence>
<evidence type="ECO:0000313" key="8">
    <source>
        <dbReference type="EMBL" id="TDL28092.1"/>
    </source>
</evidence>
<dbReference type="PIRSF" id="PIRSF000189">
    <property type="entry name" value="D-aa_oxidase"/>
    <property type="match status" value="1"/>
</dbReference>
<dbReference type="InterPro" id="IPR023209">
    <property type="entry name" value="DAO"/>
</dbReference>
<dbReference type="VEuPathDB" id="FungiDB:BD410DRAFT_713025"/>
<feature type="binding site" evidence="6">
    <location>
        <position position="183"/>
    </location>
    <ligand>
        <name>FAD</name>
        <dbReference type="ChEBI" id="CHEBI:57692"/>
    </ligand>
</feature>
<dbReference type="AlphaFoldDB" id="A0A4Y7QM02"/>
<dbReference type="OrthoDB" id="2015447at2759"/>
<dbReference type="InterPro" id="IPR006076">
    <property type="entry name" value="FAD-dep_OxRdtase"/>
</dbReference>
<feature type="domain" description="FAD dependent oxidoreductase" evidence="7">
    <location>
        <begin position="8"/>
        <end position="365"/>
    </location>
</feature>
<dbReference type="SUPFAM" id="SSF51971">
    <property type="entry name" value="Nucleotide-binding domain"/>
    <property type="match status" value="1"/>
</dbReference>
<organism evidence="8 9">
    <name type="scientific">Rickenella mellea</name>
    <dbReference type="NCBI Taxonomy" id="50990"/>
    <lineage>
        <taxon>Eukaryota</taxon>
        <taxon>Fungi</taxon>
        <taxon>Dikarya</taxon>
        <taxon>Basidiomycota</taxon>
        <taxon>Agaricomycotina</taxon>
        <taxon>Agaricomycetes</taxon>
        <taxon>Hymenochaetales</taxon>
        <taxon>Rickenellaceae</taxon>
        <taxon>Rickenella</taxon>
    </lineage>
</organism>
<evidence type="ECO:0000256" key="3">
    <source>
        <dbReference type="ARBA" id="ARBA00022630"/>
    </source>
</evidence>
<dbReference type="EMBL" id="ML170158">
    <property type="protein sequence ID" value="TDL28092.1"/>
    <property type="molecule type" value="Genomic_DNA"/>
</dbReference>
<evidence type="ECO:0000256" key="1">
    <source>
        <dbReference type="ARBA" id="ARBA00001974"/>
    </source>
</evidence>
<dbReference type="GO" id="GO:0071949">
    <property type="term" value="F:FAD binding"/>
    <property type="evidence" value="ECO:0007669"/>
    <property type="project" value="InterPro"/>
</dbReference>
<comment type="cofactor">
    <cofactor evidence="1 6">
        <name>FAD</name>
        <dbReference type="ChEBI" id="CHEBI:57692"/>
    </cofactor>
</comment>
<keyword evidence="5" id="KW-0560">Oxidoreductase</keyword>
<comment type="similarity">
    <text evidence="2">Belongs to the DAMOX/DASOX family.</text>
</comment>
<evidence type="ECO:0000259" key="7">
    <source>
        <dbReference type="Pfam" id="PF01266"/>
    </source>
</evidence>
<dbReference type="GO" id="GO:0003884">
    <property type="term" value="F:D-amino-acid oxidase activity"/>
    <property type="evidence" value="ECO:0007669"/>
    <property type="project" value="InterPro"/>
</dbReference>
<dbReference type="PANTHER" id="PTHR11530">
    <property type="entry name" value="D-AMINO ACID OXIDASE"/>
    <property type="match status" value="1"/>
</dbReference>
<evidence type="ECO:0000256" key="2">
    <source>
        <dbReference type="ARBA" id="ARBA00006730"/>
    </source>
</evidence>
<dbReference type="GO" id="GO:0005737">
    <property type="term" value="C:cytoplasm"/>
    <property type="evidence" value="ECO:0007669"/>
    <property type="project" value="TreeGrafter"/>
</dbReference>
<keyword evidence="4 6" id="KW-0274">FAD</keyword>
<feature type="binding site" evidence="6">
    <location>
        <position position="244"/>
    </location>
    <ligand>
        <name>D-dopa</name>
        <dbReference type="ChEBI" id="CHEBI:149689"/>
    </ligand>
</feature>
<dbReference type="Proteomes" id="UP000294933">
    <property type="component" value="Unassembled WGS sequence"/>
</dbReference>
<dbReference type="GO" id="GO:0019478">
    <property type="term" value="P:D-amino acid catabolic process"/>
    <property type="evidence" value="ECO:0007669"/>
    <property type="project" value="TreeGrafter"/>
</dbReference>
<protein>
    <submittedName>
        <fullName evidence="8">FAD dependent oxidoreductase</fullName>
    </submittedName>
</protein>
<proteinExistence type="inferred from homology"/>